<dbReference type="OMA" id="HREDECC"/>
<evidence type="ECO:0000256" key="2">
    <source>
        <dbReference type="ARBA" id="ARBA00010147"/>
    </source>
</evidence>
<evidence type="ECO:0000256" key="3">
    <source>
        <dbReference type="ARBA" id="ARBA00011233"/>
    </source>
</evidence>
<evidence type="ECO:0000313" key="10">
    <source>
        <dbReference type="RefSeq" id="XP_031759904.1"/>
    </source>
</evidence>
<comment type="function">
    <text evidence="1">Acts as a defensive agent. Recognizes blood group fucosylated oligosaccharides including A, B, H and Lewis B-type antigens. Does not recognize Lewis A antigen and has low affinity for monovalent haptens.</text>
</comment>
<organism evidence="9 10">
    <name type="scientific">Xenopus tropicalis</name>
    <name type="common">Western clawed frog</name>
    <name type="synonym">Silurana tropicalis</name>
    <dbReference type="NCBI Taxonomy" id="8364"/>
    <lineage>
        <taxon>Eukaryota</taxon>
        <taxon>Metazoa</taxon>
        <taxon>Chordata</taxon>
        <taxon>Craniata</taxon>
        <taxon>Vertebrata</taxon>
        <taxon>Euteleostomi</taxon>
        <taxon>Amphibia</taxon>
        <taxon>Batrachia</taxon>
        <taxon>Anura</taxon>
        <taxon>Pipoidea</taxon>
        <taxon>Pipidae</taxon>
        <taxon>Xenopodinae</taxon>
        <taxon>Xenopus</taxon>
        <taxon>Silurana</taxon>
    </lineage>
</organism>
<comment type="similarity">
    <text evidence="2">Belongs to the fucolectin family.</text>
</comment>
<evidence type="ECO:0000256" key="4">
    <source>
        <dbReference type="ARBA" id="ARBA00022723"/>
    </source>
</evidence>
<keyword evidence="4" id="KW-0479">Metal-binding</keyword>
<dbReference type="Gene3D" id="2.60.120.260">
    <property type="entry name" value="Galactose-binding domain-like"/>
    <property type="match status" value="2"/>
</dbReference>
<feature type="domain" description="Fucolectin tachylectin-4 pentraxin-1" evidence="8">
    <location>
        <begin position="34"/>
        <end position="125"/>
    </location>
</feature>
<dbReference type="KEGG" id="xtr:116411568"/>
<dbReference type="Proteomes" id="UP000008143">
    <property type="component" value="Chromosome 6"/>
</dbReference>
<proteinExistence type="inferred from homology"/>
<keyword evidence="7" id="KW-1015">Disulfide bond</keyword>
<keyword evidence="6" id="KW-0106">Calcium</keyword>
<dbReference type="InterPro" id="IPR006585">
    <property type="entry name" value="FTP1"/>
</dbReference>
<dbReference type="SUPFAM" id="SSF49785">
    <property type="entry name" value="Galactose-binding domain-like"/>
    <property type="match status" value="2"/>
</dbReference>
<evidence type="ECO:0000256" key="6">
    <source>
        <dbReference type="ARBA" id="ARBA00022837"/>
    </source>
</evidence>
<evidence type="ECO:0000256" key="7">
    <source>
        <dbReference type="ARBA" id="ARBA00023157"/>
    </source>
</evidence>
<dbReference type="Pfam" id="PF22633">
    <property type="entry name" value="F5_F8_type_C_2"/>
    <property type="match status" value="1"/>
</dbReference>
<evidence type="ECO:0000259" key="8">
    <source>
        <dbReference type="SMART" id="SM00607"/>
    </source>
</evidence>
<comment type="subunit">
    <text evidence="3">Homotrimer.</text>
</comment>
<dbReference type="AGR" id="Xenbase:XB-GENE-29097267"/>
<dbReference type="InterPro" id="IPR008979">
    <property type="entry name" value="Galactose-bd-like_sf"/>
</dbReference>
<dbReference type="GO" id="GO:0046872">
    <property type="term" value="F:metal ion binding"/>
    <property type="evidence" value="ECO:0007669"/>
    <property type="project" value="UniProtKB-KW"/>
</dbReference>
<dbReference type="GO" id="GO:0042806">
    <property type="term" value="F:fucose binding"/>
    <property type="evidence" value="ECO:0007669"/>
    <property type="project" value="UniProtKB-ARBA"/>
</dbReference>
<evidence type="ECO:0000313" key="9">
    <source>
        <dbReference type="Proteomes" id="UP000008143"/>
    </source>
</evidence>
<dbReference type="OrthoDB" id="547680at2759"/>
<dbReference type="SMART" id="SM00607">
    <property type="entry name" value="FTP"/>
    <property type="match status" value="1"/>
</dbReference>
<dbReference type="GO" id="GO:0001868">
    <property type="term" value="P:regulation of complement activation, lectin pathway"/>
    <property type="evidence" value="ECO:0007669"/>
    <property type="project" value="UniProtKB-ARBA"/>
</dbReference>
<name>A0A8J1JPU7_XENTR</name>
<dbReference type="Xenbase" id="XB-GENE-29097267">
    <property type="gene designation" value="LOC116411568"/>
</dbReference>
<dbReference type="PANTHER" id="PTHR45713">
    <property type="entry name" value="FTP DOMAIN-CONTAINING PROTEIN"/>
    <property type="match status" value="1"/>
</dbReference>
<dbReference type="RefSeq" id="XP_031759904.1">
    <property type="nucleotide sequence ID" value="XM_031904044.1"/>
</dbReference>
<keyword evidence="9" id="KW-1185">Reference proteome</keyword>
<keyword evidence="5" id="KW-0430">Lectin</keyword>
<reference evidence="10" key="1">
    <citation type="submission" date="2025-08" db="UniProtKB">
        <authorList>
            <consortium name="RefSeq"/>
        </authorList>
    </citation>
    <scope>IDENTIFICATION</scope>
    <source>
        <strain evidence="10">Nigerian</strain>
        <tissue evidence="10">Liver and blood</tissue>
    </source>
</reference>
<dbReference type="GeneID" id="116411568"/>
<dbReference type="InterPro" id="IPR051941">
    <property type="entry name" value="BG_Antigen-Binding_Lectin"/>
</dbReference>
<dbReference type="AlphaFoldDB" id="A0A8J1JPU7"/>
<accession>A0A8J1JPU7</accession>
<evidence type="ECO:0000313" key="11">
    <source>
        <dbReference type="Xenbase" id="XB-GENE-29097267"/>
    </source>
</evidence>
<sequence length="125" mass="14171">MEGRYVSVVIPGRREYLTLCEVEVYGEKLADPTGVNLARLGEAWQSSNYESYPAEAAIDGIKVTDLFTHPCTHTYIDNPAWWRLDLKKRYKVQTVIIVNRGDCCWERLLGAEIHIGNSADDNNPV</sequence>
<protein>
    <submittedName>
        <fullName evidence="10">Pentraxin fusion protein-like</fullName>
    </submittedName>
</protein>
<dbReference type="PANTHER" id="PTHR45713:SF19">
    <property type="entry name" value="PENTRAXIN FUSION PROTEIN-LIKE"/>
    <property type="match status" value="1"/>
</dbReference>
<evidence type="ECO:0000256" key="5">
    <source>
        <dbReference type="ARBA" id="ARBA00022734"/>
    </source>
</evidence>
<evidence type="ECO:0000256" key="1">
    <source>
        <dbReference type="ARBA" id="ARBA00002219"/>
    </source>
</evidence>
<dbReference type="GO" id="GO:0010185">
    <property type="term" value="P:regulation of cellular defense response"/>
    <property type="evidence" value="ECO:0007669"/>
    <property type="project" value="UniProtKB-ARBA"/>
</dbReference>
<gene>
    <name evidence="10 11" type="primary">LOC116411568</name>
</gene>